<organism evidence="3 4">
    <name type="scientific">Flavobacterium shii</name>
    <dbReference type="NCBI Taxonomy" id="2987687"/>
    <lineage>
        <taxon>Bacteria</taxon>
        <taxon>Pseudomonadati</taxon>
        <taxon>Bacteroidota</taxon>
        <taxon>Flavobacteriia</taxon>
        <taxon>Flavobacteriales</taxon>
        <taxon>Flavobacteriaceae</taxon>
        <taxon>Flavobacterium</taxon>
    </lineage>
</organism>
<feature type="domain" description="Activator of Hsp90 ATPase homologue 1/2-like C-terminal" evidence="2">
    <location>
        <begin position="19"/>
        <end position="133"/>
    </location>
</feature>
<dbReference type="Gene3D" id="3.30.530.20">
    <property type="match status" value="1"/>
</dbReference>
<dbReference type="AlphaFoldDB" id="A0A9X2ZD24"/>
<dbReference type="EMBL" id="JAOZEW010000015">
    <property type="protein sequence ID" value="MCV9928854.1"/>
    <property type="molecule type" value="Genomic_DNA"/>
</dbReference>
<evidence type="ECO:0000313" key="3">
    <source>
        <dbReference type="EMBL" id="MCV9928854.1"/>
    </source>
</evidence>
<comment type="similarity">
    <text evidence="1">Belongs to the AHA1 family.</text>
</comment>
<dbReference type="InterPro" id="IPR013538">
    <property type="entry name" value="ASHA1/2-like_C"/>
</dbReference>
<comment type="caution">
    <text evidence="3">The sequence shown here is derived from an EMBL/GenBank/DDBJ whole genome shotgun (WGS) entry which is preliminary data.</text>
</comment>
<evidence type="ECO:0000256" key="1">
    <source>
        <dbReference type="ARBA" id="ARBA00006817"/>
    </source>
</evidence>
<proteinExistence type="inferred from homology"/>
<dbReference type="CDD" id="cd07814">
    <property type="entry name" value="SRPBCC_CalC_Aha1-like"/>
    <property type="match status" value="1"/>
</dbReference>
<accession>A0A9X2ZD24</accession>
<dbReference type="Proteomes" id="UP001151079">
    <property type="component" value="Unassembled WGS sequence"/>
</dbReference>
<evidence type="ECO:0000313" key="4">
    <source>
        <dbReference type="Proteomes" id="UP001151079"/>
    </source>
</evidence>
<name>A0A9X2ZD24_9FLAO</name>
<evidence type="ECO:0000259" key="2">
    <source>
        <dbReference type="Pfam" id="PF08327"/>
    </source>
</evidence>
<dbReference type="InterPro" id="IPR023393">
    <property type="entry name" value="START-like_dom_sf"/>
</dbReference>
<dbReference type="RefSeq" id="WP_264206963.1">
    <property type="nucleotide sequence ID" value="NZ_JAOZEW010000015.1"/>
</dbReference>
<keyword evidence="4" id="KW-1185">Reference proteome</keyword>
<reference evidence="3" key="1">
    <citation type="submission" date="2022-10" db="EMBL/GenBank/DDBJ databases">
        <title>Two novel species of Flavobacterium.</title>
        <authorList>
            <person name="Liu Q."/>
            <person name="Xin Y.-H."/>
        </authorList>
    </citation>
    <scope>NUCLEOTIDE SEQUENCE</scope>
    <source>
        <strain evidence="3">LS1R49</strain>
    </source>
</reference>
<sequence length="153" mass="17845">MDNQDFTTIILVDQNPKEVFDAINNVRGWWSEEIEGDTNKLGDVFTYHYKDVHICKAKLIEVVPNKRVVWDVLENYFSFTEDKSEWIGTQVIFEIHTKGNKTEIRFTHHGLVPDYECYDICFNAWTNYINSSLYNLITTGKGTPNPKDEVDSN</sequence>
<dbReference type="Pfam" id="PF08327">
    <property type="entry name" value="AHSA1"/>
    <property type="match status" value="1"/>
</dbReference>
<gene>
    <name evidence="3" type="ORF">OIU83_14375</name>
</gene>
<protein>
    <submittedName>
        <fullName evidence="3">SRPBCC domain-containing protein</fullName>
    </submittedName>
</protein>
<dbReference type="SUPFAM" id="SSF55961">
    <property type="entry name" value="Bet v1-like"/>
    <property type="match status" value="1"/>
</dbReference>